<sequence length="100" mass="10728">MLLELSLSSLRHVIDGAGFLQLFLSFAPSTSESACGPVFELGSSLLSWGPIIGTAKFVFAFWPLIRTAAWSYALAAASAVSNMREKGVCVLKAFTCFAIY</sequence>
<dbReference type="Proteomes" id="UP000325081">
    <property type="component" value="Unassembled WGS sequence"/>
</dbReference>
<evidence type="ECO:0000313" key="2">
    <source>
        <dbReference type="Proteomes" id="UP000325081"/>
    </source>
</evidence>
<accession>A0A5A7PRV8</accession>
<reference evidence="2" key="1">
    <citation type="journal article" date="2019" name="Curr. Biol.">
        <title>Genome Sequence of Striga asiatica Provides Insight into the Evolution of Plant Parasitism.</title>
        <authorList>
            <person name="Yoshida S."/>
            <person name="Kim S."/>
            <person name="Wafula E.K."/>
            <person name="Tanskanen J."/>
            <person name="Kim Y.M."/>
            <person name="Honaas L."/>
            <person name="Yang Z."/>
            <person name="Spallek T."/>
            <person name="Conn C.E."/>
            <person name="Ichihashi Y."/>
            <person name="Cheong K."/>
            <person name="Cui S."/>
            <person name="Der J.P."/>
            <person name="Gundlach H."/>
            <person name="Jiao Y."/>
            <person name="Hori C."/>
            <person name="Ishida J.K."/>
            <person name="Kasahara H."/>
            <person name="Kiba T."/>
            <person name="Kim M.S."/>
            <person name="Koo N."/>
            <person name="Laohavisit A."/>
            <person name="Lee Y.H."/>
            <person name="Lumba S."/>
            <person name="McCourt P."/>
            <person name="Mortimer J.C."/>
            <person name="Mutuku J.M."/>
            <person name="Nomura T."/>
            <person name="Sasaki-Sekimoto Y."/>
            <person name="Seto Y."/>
            <person name="Wang Y."/>
            <person name="Wakatake T."/>
            <person name="Sakakibara H."/>
            <person name="Demura T."/>
            <person name="Yamaguchi S."/>
            <person name="Yoneyama K."/>
            <person name="Manabe R.I."/>
            <person name="Nelson D.C."/>
            <person name="Schulman A.H."/>
            <person name="Timko M.P."/>
            <person name="dePamphilis C.W."/>
            <person name="Choi D."/>
            <person name="Shirasu K."/>
        </authorList>
    </citation>
    <scope>NUCLEOTIDE SEQUENCE [LARGE SCALE GENOMIC DNA]</scope>
    <source>
        <strain evidence="2">cv. UVA1</strain>
    </source>
</reference>
<comment type="caution">
    <text evidence="1">The sequence shown here is derived from an EMBL/GenBank/DDBJ whole genome shotgun (WGS) entry which is preliminary data.</text>
</comment>
<keyword evidence="2" id="KW-1185">Reference proteome</keyword>
<protein>
    <submittedName>
        <fullName evidence="1">Cellulose synthase family protein</fullName>
    </submittedName>
</protein>
<organism evidence="1 2">
    <name type="scientific">Striga asiatica</name>
    <name type="common">Asiatic witchweed</name>
    <name type="synonym">Buchnera asiatica</name>
    <dbReference type="NCBI Taxonomy" id="4170"/>
    <lineage>
        <taxon>Eukaryota</taxon>
        <taxon>Viridiplantae</taxon>
        <taxon>Streptophyta</taxon>
        <taxon>Embryophyta</taxon>
        <taxon>Tracheophyta</taxon>
        <taxon>Spermatophyta</taxon>
        <taxon>Magnoliopsida</taxon>
        <taxon>eudicotyledons</taxon>
        <taxon>Gunneridae</taxon>
        <taxon>Pentapetalae</taxon>
        <taxon>asterids</taxon>
        <taxon>lamiids</taxon>
        <taxon>Lamiales</taxon>
        <taxon>Orobanchaceae</taxon>
        <taxon>Buchnereae</taxon>
        <taxon>Striga</taxon>
    </lineage>
</organism>
<name>A0A5A7PRV8_STRAF</name>
<evidence type="ECO:0000313" key="1">
    <source>
        <dbReference type="EMBL" id="GER35351.1"/>
    </source>
</evidence>
<gene>
    <name evidence="1" type="ORF">STAS_11634</name>
</gene>
<dbReference type="EMBL" id="BKCP01004961">
    <property type="protein sequence ID" value="GER35351.1"/>
    <property type="molecule type" value="Genomic_DNA"/>
</dbReference>
<proteinExistence type="predicted"/>
<dbReference type="AlphaFoldDB" id="A0A5A7PRV8"/>